<dbReference type="InterPro" id="IPR000433">
    <property type="entry name" value="Znf_ZZ"/>
</dbReference>
<feature type="zinc finger region" description="TAZ-type" evidence="10">
    <location>
        <begin position="82"/>
        <end position="162"/>
    </location>
</feature>
<protein>
    <recommendedName>
        <fullName evidence="2">histone acetyltransferase</fullName>
        <ecNumber evidence="2">2.3.1.48</ecNumber>
    </recommendedName>
</protein>
<keyword evidence="6 10" id="KW-0862">Zinc</keyword>
<evidence type="ECO:0000256" key="5">
    <source>
        <dbReference type="ARBA" id="ARBA00022771"/>
    </source>
</evidence>
<reference evidence="14 15" key="1">
    <citation type="journal article" date="2020" name="Nature">
        <title>Six reference-quality genomes reveal evolution of bat adaptations.</title>
        <authorList>
            <person name="Jebb D."/>
            <person name="Huang Z."/>
            <person name="Pippel M."/>
            <person name="Hughes G.M."/>
            <person name="Lavrichenko K."/>
            <person name="Devanna P."/>
            <person name="Winkler S."/>
            <person name="Jermiin L.S."/>
            <person name="Skirmuntt E.C."/>
            <person name="Katzourakis A."/>
            <person name="Burkitt-Gray L."/>
            <person name="Ray D.A."/>
            <person name="Sullivan K.A.M."/>
            <person name="Roscito J.G."/>
            <person name="Kirilenko B.M."/>
            <person name="Davalos L.M."/>
            <person name="Corthals A.P."/>
            <person name="Power M.L."/>
            <person name="Jones G."/>
            <person name="Ransome R.D."/>
            <person name="Dechmann D.K.N."/>
            <person name="Locatelli A.G."/>
            <person name="Puechmaille S.J."/>
            <person name="Fedrigo O."/>
            <person name="Jarvis E.D."/>
            <person name="Hiller M."/>
            <person name="Vernes S.C."/>
            <person name="Myers E.W."/>
            <person name="Teeling E.C."/>
        </authorList>
    </citation>
    <scope>NUCLEOTIDE SEQUENCE [LARGE SCALE GENOMIC DNA]</scope>
    <source>
        <strain evidence="14">MMyoMyo1</strain>
        <tissue evidence="14">Flight muscle</tissue>
    </source>
</reference>
<dbReference type="Gene3D" id="3.30.60.90">
    <property type="match status" value="1"/>
</dbReference>
<dbReference type="GO" id="GO:0045944">
    <property type="term" value="P:positive regulation of transcription by RNA polymerase II"/>
    <property type="evidence" value="ECO:0007669"/>
    <property type="project" value="TreeGrafter"/>
</dbReference>
<dbReference type="GO" id="GO:0005634">
    <property type="term" value="C:nucleus"/>
    <property type="evidence" value="ECO:0007669"/>
    <property type="project" value="UniProtKB-SubCell"/>
</dbReference>
<evidence type="ECO:0000259" key="13">
    <source>
        <dbReference type="PROSITE" id="PS50135"/>
    </source>
</evidence>
<keyword evidence="3" id="KW-0808">Transferase</keyword>
<evidence type="ECO:0000256" key="2">
    <source>
        <dbReference type="ARBA" id="ARBA00013184"/>
    </source>
</evidence>
<dbReference type="GO" id="GO:0031490">
    <property type="term" value="F:chromatin DNA binding"/>
    <property type="evidence" value="ECO:0007669"/>
    <property type="project" value="TreeGrafter"/>
</dbReference>
<evidence type="ECO:0000256" key="6">
    <source>
        <dbReference type="ARBA" id="ARBA00022833"/>
    </source>
</evidence>
<evidence type="ECO:0000256" key="8">
    <source>
        <dbReference type="ARBA" id="ARBA00023163"/>
    </source>
</evidence>
<dbReference type="Proteomes" id="UP000527355">
    <property type="component" value="Unassembled WGS sequence"/>
</dbReference>
<dbReference type="InterPro" id="IPR035898">
    <property type="entry name" value="TAZ_dom_sf"/>
</dbReference>
<gene>
    <name evidence="14" type="ORF">mMyoMyo1_011182</name>
</gene>
<name>A0A7J7YF32_MYOMY</name>
<dbReference type="PROSITE" id="PS50134">
    <property type="entry name" value="ZF_TAZ"/>
    <property type="match status" value="1"/>
</dbReference>
<evidence type="ECO:0000256" key="1">
    <source>
        <dbReference type="ARBA" id="ARBA00004123"/>
    </source>
</evidence>
<keyword evidence="4 10" id="KW-0479">Metal-binding</keyword>
<dbReference type="GO" id="GO:0004402">
    <property type="term" value="F:histone acetyltransferase activity"/>
    <property type="evidence" value="ECO:0007669"/>
    <property type="project" value="InterPro"/>
</dbReference>
<evidence type="ECO:0000256" key="4">
    <source>
        <dbReference type="ARBA" id="ARBA00022723"/>
    </source>
</evidence>
<keyword evidence="7" id="KW-0805">Transcription regulation</keyword>
<accession>A0A7J7YF32</accession>
<dbReference type="GO" id="GO:0008270">
    <property type="term" value="F:zinc ion binding"/>
    <property type="evidence" value="ECO:0007669"/>
    <property type="project" value="UniProtKB-KW"/>
</dbReference>
<evidence type="ECO:0000259" key="12">
    <source>
        <dbReference type="PROSITE" id="PS50134"/>
    </source>
</evidence>
<dbReference type="InterPro" id="IPR000197">
    <property type="entry name" value="Znf_TAZ"/>
</dbReference>
<sequence>MSMSVMLHNQGQDPCHTCSECKQRIEVYWHCTECNDYNLCINCYNTKGHTHKMVKVGLGLDEEAKGGNEGGNLGDLVPRRPREPLHQSIQRCIQSLVHASQCRSSNCQVACQKMKHIVQHTKSCQRKSNGGCPVCKQFIALCCYHAKQCRSNPCPVPLCFHIKQSLRRQLLQLRQQLNKNELPQG</sequence>
<dbReference type="PROSITE" id="PS50135">
    <property type="entry name" value="ZF_ZZ_2"/>
    <property type="match status" value="1"/>
</dbReference>
<keyword evidence="15" id="KW-1185">Reference proteome</keyword>
<evidence type="ECO:0000313" key="15">
    <source>
        <dbReference type="Proteomes" id="UP000527355"/>
    </source>
</evidence>
<keyword evidence="9" id="KW-0539">Nucleus</keyword>
<proteinExistence type="predicted"/>
<evidence type="ECO:0000256" key="7">
    <source>
        <dbReference type="ARBA" id="ARBA00023015"/>
    </source>
</evidence>
<dbReference type="InterPro" id="IPR013178">
    <property type="entry name" value="Histone_AcTrfase_Rtt109/CBP"/>
</dbReference>
<comment type="subcellular location">
    <subcellularLocation>
        <location evidence="1">Nucleus</location>
    </subcellularLocation>
</comment>
<feature type="domain" description="ZZ-type" evidence="13">
    <location>
        <begin position="13"/>
        <end position="61"/>
    </location>
</feature>
<dbReference type="SMART" id="SM00291">
    <property type="entry name" value="ZnF_ZZ"/>
    <property type="match status" value="1"/>
</dbReference>
<evidence type="ECO:0000256" key="11">
    <source>
        <dbReference type="PROSITE-ProRule" id="PRU00228"/>
    </source>
</evidence>
<dbReference type="Gene3D" id="1.20.1020.10">
    <property type="entry name" value="TAZ domain"/>
    <property type="match status" value="1"/>
</dbReference>
<evidence type="ECO:0000256" key="9">
    <source>
        <dbReference type="ARBA" id="ARBA00023242"/>
    </source>
</evidence>
<dbReference type="SUPFAM" id="SSF57933">
    <property type="entry name" value="TAZ domain"/>
    <property type="match status" value="1"/>
</dbReference>
<dbReference type="SUPFAM" id="SSF57850">
    <property type="entry name" value="RING/U-box"/>
    <property type="match status" value="1"/>
</dbReference>
<dbReference type="PANTHER" id="PTHR13808">
    <property type="entry name" value="CBP/P300-RELATED"/>
    <property type="match status" value="1"/>
</dbReference>
<dbReference type="InterPro" id="IPR043145">
    <property type="entry name" value="Znf_ZZ_sf"/>
</dbReference>
<keyword evidence="5 11" id="KW-0863">Zinc-finger</keyword>
<keyword evidence="8" id="KW-0804">Transcription</keyword>
<dbReference type="EMBL" id="JABWUV010000004">
    <property type="protein sequence ID" value="KAF6360236.1"/>
    <property type="molecule type" value="Genomic_DNA"/>
</dbReference>
<dbReference type="Pfam" id="PF02135">
    <property type="entry name" value="zf-TAZ"/>
    <property type="match status" value="1"/>
</dbReference>
<dbReference type="Pfam" id="PF00569">
    <property type="entry name" value="ZZ"/>
    <property type="match status" value="1"/>
</dbReference>
<feature type="domain" description="TAZ-type" evidence="12">
    <location>
        <begin position="82"/>
        <end position="162"/>
    </location>
</feature>
<dbReference type="GO" id="GO:0005667">
    <property type="term" value="C:transcription regulator complex"/>
    <property type="evidence" value="ECO:0007669"/>
    <property type="project" value="TreeGrafter"/>
</dbReference>
<dbReference type="AlphaFoldDB" id="A0A7J7YF32"/>
<comment type="caution">
    <text evidence="14">The sequence shown here is derived from an EMBL/GenBank/DDBJ whole genome shotgun (WGS) entry which is preliminary data.</text>
</comment>
<organism evidence="14 15">
    <name type="scientific">Myotis myotis</name>
    <name type="common">Greater mouse-eared bat</name>
    <name type="synonym">Vespertilio myotis</name>
    <dbReference type="NCBI Taxonomy" id="51298"/>
    <lineage>
        <taxon>Eukaryota</taxon>
        <taxon>Metazoa</taxon>
        <taxon>Chordata</taxon>
        <taxon>Craniata</taxon>
        <taxon>Vertebrata</taxon>
        <taxon>Euteleostomi</taxon>
        <taxon>Mammalia</taxon>
        <taxon>Eutheria</taxon>
        <taxon>Laurasiatheria</taxon>
        <taxon>Chiroptera</taxon>
        <taxon>Yangochiroptera</taxon>
        <taxon>Vespertilionidae</taxon>
        <taxon>Myotis</taxon>
    </lineage>
</organism>
<evidence type="ECO:0000256" key="10">
    <source>
        <dbReference type="PROSITE-ProRule" id="PRU00203"/>
    </source>
</evidence>
<dbReference type="VEuPathDB" id="HostDB:LOC118654706"/>
<dbReference type="EC" id="2.3.1.48" evidence="2"/>
<evidence type="ECO:0000256" key="3">
    <source>
        <dbReference type="ARBA" id="ARBA00022679"/>
    </source>
</evidence>
<dbReference type="PANTHER" id="PTHR13808:SF34">
    <property type="entry name" value="CREB-BINDING PROTEIN"/>
    <property type="match status" value="1"/>
</dbReference>
<dbReference type="GO" id="GO:0003713">
    <property type="term" value="F:transcription coactivator activity"/>
    <property type="evidence" value="ECO:0007669"/>
    <property type="project" value="TreeGrafter"/>
</dbReference>
<evidence type="ECO:0000313" key="14">
    <source>
        <dbReference type="EMBL" id="KAF6360236.1"/>
    </source>
</evidence>
<dbReference type="GO" id="GO:0000123">
    <property type="term" value="C:histone acetyltransferase complex"/>
    <property type="evidence" value="ECO:0007669"/>
    <property type="project" value="TreeGrafter"/>
</dbReference>
<dbReference type="SMART" id="SM00551">
    <property type="entry name" value="ZnF_TAZ"/>
    <property type="match status" value="1"/>
</dbReference>